<organism evidence="6 8">
    <name type="scientific">Candidatus Chlorohelix allophototropha</name>
    <dbReference type="NCBI Taxonomy" id="3003348"/>
    <lineage>
        <taxon>Bacteria</taxon>
        <taxon>Bacillati</taxon>
        <taxon>Chloroflexota</taxon>
        <taxon>Chloroflexia</taxon>
        <taxon>Candidatus Chloroheliales</taxon>
        <taxon>Candidatus Chloroheliaceae</taxon>
        <taxon>Candidatus Chlorohelix</taxon>
    </lineage>
</organism>
<dbReference type="EMBL" id="JACATZ010000001">
    <property type="protein sequence ID" value="NWJ45945.1"/>
    <property type="molecule type" value="Genomic_DNA"/>
</dbReference>
<proteinExistence type="inferred from homology"/>
<dbReference type="Gene3D" id="3.40.50.300">
    <property type="entry name" value="P-loop containing nucleotide triphosphate hydrolases"/>
    <property type="match status" value="1"/>
</dbReference>
<dbReference type="PANTHER" id="PTHR42759:SF5">
    <property type="entry name" value="METHANOL DEHYDROGENASE REGULATOR"/>
    <property type="match status" value="1"/>
</dbReference>
<dbReference type="Proteomes" id="UP000521676">
    <property type="component" value="Unassembled WGS sequence"/>
</dbReference>
<sequence>MSSNLQVNAQIASKARDWGEKVARNVEKVIVGKREVIELALVSLLADGHILLQDVPGVGKTMMARALAISIGGNFRRLQFTPDLLPNDVIGVSIYNQRSNEFEFHPGPVFSNVLLADEINRATPRTQSALLEAMGERQVTIEGQAKVLTRPFLVMATENPVEYEGTFPLPEAQLDRFLMRIEVGYPSPMAERQMVRSQQTRHPINELTAVSTSEELVELQQAIGNLYIDDALLDYAIKLVNATRNHTELALGGSPRCTLALVRCAQAKAALLGRDYVLPDDIKALVNPVIAHRLIVRSESMMRGRKAENILADLLKTLDVPNDAVIAKKS</sequence>
<accession>A0A8T7M3H2</accession>
<dbReference type="InterPro" id="IPR011703">
    <property type="entry name" value="ATPase_AAA-3"/>
</dbReference>
<dbReference type="PANTHER" id="PTHR42759">
    <property type="entry name" value="MOXR FAMILY PROTEIN"/>
    <property type="match status" value="1"/>
</dbReference>
<dbReference type="RefSeq" id="WP_341469696.1">
    <property type="nucleotide sequence ID" value="NZ_CP128399.1"/>
</dbReference>
<dbReference type="EMBL" id="CP128399">
    <property type="protein sequence ID" value="WJW67806.1"/>
    <property type="molecule type" value="Genomic_DNA"/>
</dbReference>
<evidence type="ECO:0000313" key="8">
    <source>
        <dbReference type="Proteomes" id="UP000521676"/>
    </source>
</evidence>
<dbReference type="Pfam" id="PF07726">
    <property type="entry name" value="AAA_3"/>
    <property type="match status" value="1"/>
</dbReference>
<dbReference type="Gene3D" id="1.10.8.80">
    <property type="entry name" value="Magnesium chelatase subunit I, C-Terminal domain"/>
    <property type="match status" value="1"/>
</dbReference>
<dbReference type="Pfam" id="PF17863">
    <property type="entry name" value="AAA_lid_2"/>
    <property type="match status" value="1"/>
</dbReference>
<reference evidence="6 8" key="1">
    <citation type="submission" date="2020-06" db="EMBL/GenBank/DDBJ databases">
        <title>Anoxygenic phototrophic Chloroflexota member uses a Type I reaction center.</title>
        <authorList>
            <person name="Tsuji J.M."/>
            <person name="Shaw N.A."/>
            <person name="Nagashima S."/>
            <person name="Venkiteswaran J."/>
            <person name="Schiff S.L."/>
            <person name="Hanada S."/>
            <person name="Tank M."/>
            <person name="Neufeld J.D."/>
        </authorList>
    </citation>
    <scope>NUCLEOTIDE SEQUENCE [LARGE SCALE GENOMIC DNA]</scope>
    <source>
        <strain evidence="6">L227-S17</strain>
    </source>
</reference>
<dbReference type="CDD" id="cd00009">
    <property type="entry name" value="AAA"/>
    <property type="match status" value="1"/>
</dbReference>
<evidence type="ECO:0000313" key="7">
    <source>
        <dbReference type="EMBL" id="WJW67806.1"/>
    </source>
</evidence>
<dbReference type="AlphaFoldDB" id="A0A8T7M3H2"/>
<gene>
    <name evidence="6" type="ORF">HXX08_08705</name>
    <name evidence="7" type="ORF">OZ401_001085</name>
</gene>
<comment type="similarity">
    <text evidence="3">Belongs to the MoxR family.</text>
</comment>
<dbReference type="PIRSF" id="PIRSF002849">
    <property type="entry name" value="AAA_ATPase_chaperone_MoxR_prd"/>
    <property type="match status" value="1"/>
</dbReference>
<evidence type="ECO:0000313" key="6">
    <source>
        <dbReference type="EMBL" id="NWJ45945.1"/>
    </source>
</evidence>
<feature type="domain" description="ChlI/MoxR AAA lid" evidence="5">
    <location>
        <begin position="242"/>
        <end position="311"/>
    </location>
</feature>
<dbReference type="InterPro" id="IPR041628">
    <property type="entry name" value="ChlI/MoxR_AAA_lid"/>
</dbReference>
<dbReference type="InterPro" id="IPR027417">
    <property type="entry name" value="P-loop_NTPase"/>
</dbReference>
<evidence type="ECO:0000259" key="5">
    <source>
        <dbReference type="Pfam" id="PF17863"/>
    </source>
</evidence>
<dbReference type="GO" id="GO:0005524">
    <property type="term" value="F:ATP binding"/>
    <property type="evidence" value="ECO:0007669"/>
    <property type="project" value="UniProtKB-KW"/>
</dbReference>
<dbReference type="InterPro" id="IPR050764">
    <property type="entry name" value="CbbQ/NirQ/NorQ/GpvN"/>
</dbReference>
<dbReference type="SUPFAM" id="SSF52540">
    <property type="entry name" value="P-loop containing nucleoside triphosphate hydrolases"/>
    <property type="match status" value="1"/>
</dbReference>
<evidence type="ECO:0000256" key="1">
    <source>
        <dbReference type="ARBA" id="ARBA00022741"/>
    </source>
</evidence>
<evidence type="ECO:0000259" key="4">
    <source>
        <dbReference type="Pfam" id="PF07726"/>
    </source>
</evidence>
<evidence type="ECO:0000256" key="3">
    <source>
        <dbReference type="ARBA" id="ARBA00061607"/>
    </source>
</evidence>
<reference evidence="7" key="2">
    <citation type="journal article" date="2024" name="Nature">
        <title>Anoxygenic phototroph of the Chloroflexota uses a type I reaction centre.</title>
        <authorList>
            <person name="Tsuji J.M."/>
            <person name="Shaw N.A."/>
            <person name="Nagashima S."/>
            <person name="Venkiteswaran J.J."/>
            <person name="Schiff S.L."/>
            <person name="Watanabe T."/>
            <person name="Fukui M."/>
            <person name="Hanada S."/>
            <person name="Tank M."/>
            <person name="Neufeld J.D."/>
        </authorList>
    </citation>
    <scope>NUCLEOTIDE SEQUENCE</scope>
    <source>
        <strain evidence="7">L227-S17</strain>
    </source>
</reference>
<dbReference type="GO" id="GO:0016887">
    <property type="term" value="F:ATP hydrolysis activity"/>
    <property type="evidence" value="ECO:0007669"/>
    <property type="project" value="InterPro"/>
</dbReference>
<keyword evidence="2" id="KW-0067">ATP-binding</keyword>
<protein>
    <submittedName>
        <fullName evidence="6">MoxR family ATPase</fullName>
    </submittedName>
</protein>
<name>A0A8T7M3H2_9CHLR</name>
<dbReference type="FunFam" id="3.40.50.300:FF:000640">
    <property type="entry name" value="MoxR family ATPase"/>
    <property type="match status" value="1"/>
</dbReference>
<evidence type="ECO:0000256" key="2">
    <source>
        <dbReference type="ARBA" id="ARBA00022840"/>
    </source>
</evidence>
<dbReference type="Proteomes" id="UP001431572">
    <property type="component" value="Chromosome 1"/>
</dbReference>
<keyword evidence="1" id="KW-0547">Nucleotide-binding</keyword>
<keyword evidence="9" id="KW-1185">Reference proteome</keyword>
<feature type="domain" description="ATPase AAA-3" evidence="4">
    <location>
        <begin position="49"/>
        <end position="179"/>
    </location>
</feature>
<evidence type="ECO:0000313" key="9">
    <source>
        <dbReference type="Proteomes" id="UP001431572"/>
    </source>
</evidence>